<evidence type="ECO:0008006" key="4">
    <source>
        <dbReference type="Google" id="ProtNLM"/>
    </source>
</evidence>
<dbReference type="Proteomes" id="UP001460270">
    <property type="component" value="Unassembled WGS sequence"/>
</dbReference>
<protein>
    <recommendedName>
        <fullName evidence="4">LIM zinc-binding domain-containing protein</fullName>
    </recommendedName>
</protein>
<accession>A0AAW0P3J6</accession>
<gene>
    <name evidence="2" type="ORF">WMY93_013475</name>
</gene>
<dbReference type="PANTHER" id="PTHR46767">
    <property type="entry name" value="LIM DOMAIN ONLY PROTEIN 7"/>
    <property type="match status" value="1"/>
</dbReference>
<keyword evidence="3" id="KW-1185">Reference proteome</keyword>
<evidence type="ECO:0000313" key="3">
    <source>
        <dbReference type="Proteomes" id="UP001460270"/>
    </source>
</evidence>
<dbReference type="GO" id="GO:0023051">
    <property type="term" value="P:regulation of signaling"/>
    <property type="evidence" value="ECO:0007669"/>
    <property type="project" value="InterPro"/>
</dbReference>
<dbReference type="AlphaFoldDB" id="A0AAW0P3J6"/>
<dbReference type="InterPro" id="IPR029978">
    <property type="entry name" value="LMO-7"/>
</dbReference>
<name>A0AAW0P3J6_9GOBI</name>
<reference evidence="3" key="1">
    <citation type="submission" date="2024-04" db="EMBL/GenBank/DDBJ databases">
        <title>Salinicola lusitanus LLJ914,a marine bacterium isolated from the Okinawa Trough.</title>
        <authorList>
            <person name="Li J."/>
        </authorList>
    </citation>
    <scope>NUCLEOTIDE SEQUENCE [LARGE SCALE GENOMIC DNA]</scope>
</reference>
<dbReference type="EMBL" id="JBBPFD010000009">
    <property type="protein sequence ID" value="KAK7913264.1"/>
    <property type="molecule type" value="Genomic_DNA"/>
</dbReference>
<dbReference type="PANTHER" id="PTHR46767:SF2">
    <property type="entry name" value="LIM DOMAIN 7B"/>
    <property type="match status" value="1"/>
</dbReference>
<feature type="region of interest" description="Disordered" evidence="1">
    <location>
        <begin position="1"/>
        <end position="62"/>
    </location>
</feature>
<proteinExistence type="predicted"/>
<sequence>MHQEKTSDDWADGSHGFAQLSPAHRAKSMSSPALTSPQKQMRGASDQRKRKSQTVSKAEQERQQILEEMKKRTQLLTDNSWIRQRSASFYKDPIVHGLPIKSRSDDLYLPPTSVSSCRLLWIQQDFLLTPQHWLYASTKKQCMGCRQDLRGAETGVKVRIHNKRAYCETCYIHIKSAGTALL</sequence>
<evidence type="ECO:0000313" key="2">
    <source>
        <dbReference type="EMBL" id="KAK7913264.1"/>
    </source>
</evidence>
<organism evidence="2 3">
    <name type="scientific">Mugilogobius chulae</name>
    <name type="common">yellowstripe goby</name>
    <dbReference type="NCBI Taxonomy" id="88201"/>
    <lineage>
        <taxon>Eukaryota</taxon>
        <taxon>Metazoa</taxon>
        <taxon>Chordata</taxon>
        <taxon>Craniata</taxon>
        <taxon>Vertebrata</taxon>
        <taxon>Euteleostomi</taxon>
        <taxon>Actinopterygii</taxon>
        <taxon>Neopterygii</taxon>
        <taxon>Teleostei</taxon>
        <taxon>Neoteleostei</taxon>
        <taxon>Acanthomorphata</taxon>
        <taxon>Gobiaria</taxon>
        <taxon>Gobiiformes</taxon>
        <taxon>Gobioidei</taxon>
        <taxon>Gobiidae</taxon>
        <taxon>Gobionellinae</taxon>
        <taxon>Mugilogobius</taxon>
    </lineage>
</organism>
<comment type="caution">
    <text evidence="2">The sequence shown here is derived from an EMBL/GenBank/DDBJ whole genome shotgun (WGS) entry which is preliminary data.</text>
</comment>
<evidence type="ECO:0000256" key="1">
    <source>
        <dbReference type="SAM" id="MobiDB-lite"/>
    </source>
</evidence>
<feature type="compositionally biased region" description="Polar residues" evidence="1">
    <location>
        <begin position="28"/>
        <end position="39"/>
    </location>
</feature>
<dbReference type="GO" id="GO:0030155">
    <property type="term" value="P:regulation of cell adhesion"/>
    <property type="evidence" value="ECO:0007669"/>
    <property type="project" value="InterPro"/>
</dbReference>